<evidence type="ECO:0000313" key="6">
    <source>
        <dbReference type="Proteomes" id="UP000499080"/>
    </source>
</evidence>
<gene>
    <name evidence="5" type="primary">Cyp18a1_5</name>
    <name evidence="5" type="ORF">AVEN_155692_1</name>
</gene>
<feature type="non-terminal residue" evidence="5">
    <location>
        <position position="243"/>
    </location>
</feature>
<dbReference type="InterPro" id="IPR036396">
    <property type="entry name" value="Cyt_P450_sf"/>
</dbReference>
<reference evidence="5 6" key="1">
    <citation type="journal article" date="2019" name="Sci. Rep.">
        <title>Orb-weaving spider Araneus ventricosus genome elucidates the spidroin gene catalogue.</title>
        <authorList>
            <person name="Kono N."/>
            <person name="Nakamura H."/>
            <person name="Ohtoshi R."/>
            <person name="Moran D.A.P."/>
            <person name="Shinohara A."/>
            <person name="Yoshida Y."/>
            <person name="Fujiwara M."/>
            <person name="Mori M."/>
            <person name="Tomita M."/>
            <person name="Arakawa K."/>
        </authorList>
    </citation>
    <scope>NUCLEOTIDE SEQUENCE [LARGE SCALE GENOMIC DNA]</scope>
</reference>
<evidence type="ECO:0000256" key="2">
    <source>
        <dbReference type="ARBA" id="ARBA00022723"/>
    </source>
</evidence>
<dbReference type="PANTHER" id="PTHR24300:SF375">
    <property type="entry name" value="CYTOCHROME P450 FAMILY"/>
    <property type="match status" value="1"/>
</dbReference>
<keyword evidence="4" id="KW-0560">Oxidoreductase</keyword>
<evidence type="ECO:0000313" key="5">
    <source>
        <dbReference type="EMBL" id="GBN54634.1"/>
    </source>
</evidence>
<keyword evidence="4" id="KW-0503">Monooxygenase</keyword>
<keyword evidence="6" id="KW-1185">Reference proteome</keyword>
<dbReference type="GO" id="GO:0020037">
    <property type="term" value="F:heme binding"/>
    <property type="evidence" value="ECO:0007669"/>
    <property type="project" value="InterPro"/>
</dbReference>
<comment type="caution">
    <text evidence="5">The sequence shown here is derived from an EMBL/GenBank/DDBJ whole genome shotgun (WGS) entry which is preliminary data.</text>
</comment>
<name>A0A4Y2PTM7_ARAVE</name>
<dbReference type="GO" id="GO:0006805">
    <property type="term" value="P:xenobiotic metabolic process"/>
    <property type="evidence" value="ECO:0007669"/>
    <property type="project" value="TreeGrafter"/>
</dbReference>
<protein>
    <submittedName>
        <fullName evidence="5">Cytochrome P450 18a1</fullName>
    </submittedName>
</protein>
<comment type="similarity">
    <text evidence="1">Belongs to the cytochrome P450 family.</text>
</comment>
<dbReference type="Gene3D" id="1.10.630.10">
    <property type="entry name" value="Cytochrome P450"/>
    <property type="match status" value="1"/>
</dbReference>
<dbReference type="EMBL" id="BGPR01012120">
    <property type="protein sequence ID" value="GBN54634.1"/>
    <property type="molecule type" value="Genomic_DNA"/>
</dbReference>
<proteinExistence type="inferred from homology"/>
<evidence type="ECO:0000256" key="1">
    <source>
        <dbReference type="ARBA" id="ARBA00010617"/>
    </source>
</evidence>
<dbReference type="InterPro" id="IPR002401">
    <property type="entry name" value="Cyt_P450_E_grp-I"/>
</dbReference>
<dbReference type="SUPFAM" id="SSF48264">
    <property type="entry name" value="Cytochrome P450"/>
    <property type="match status" value="1"/>
</dbReference>
<organism evidence="5 6">
    <name type="scientific">Araneus ventricosus</name>
    <name type="common">Orbweaver spider</name>
    <name type="synonym">Epeira ventricosa</name>
    <dbReference type="NCBI Taxonomy" id="182803"/>
    <lineage>
        <taxon>Eukaryota</taxon>
        <taxon>Metazoa</taxon>
        <taxon>Ecdysozoa</taxon>
        <taxon>Arthropoda</taxon>
        <taxon>Chelicerata</taxon>
        <taxon>Arachnida</taxon>
        <taxon>Araneae</taxon>
        <taxon>Araneomorphae</taxon>
        <taxon>Entelegynae</taxon>
        <taxon>Araneoidea</taxon>
        <taxon>Araneidae</taxon>
        <taxon>Araneus</taxon>
    </lineage>
</organism>
<dbReference type="OrthoDB" id="6429031at2759"/>
<dbReference type="GO" id="GO:0005737">
    <property type="term" value="C:cytoplasm"/>
    <property type="evidence" value="ECO:0007669"/>
    <property type="project" value="TreeGrafter"/>
</dbReference>
<dbReference type="AlphaFoldDB" id="A0A4Y2PTM7"/>
<dbReference type="InterPro" id="IPR050182">
    <property type="entry name" value="Cytochrome_P450_fam2"/>
</dbReference>
<keyword evidence="3" id="KW-0408">Iron</keyword>
<dbReference type="GO" id="GO:0016712">
    <property type="term" value="F:oxidoreductase activity, acting on paired donors, with incorporation or reduction of molecular oxygen, reduced flavin or flavoprotein as one donor, and incorporation of one atom of oxygen"/>
    <property type="evidence" value="ECO:0007669"/>
    <property type="project" value="TreeGrafter"/>
</dbReference>
<dbReference type="PRINTS" id="PR00463">
    <property type="entry name" value="EP450I"/>
</dbReference>
<dbReference type="Pfam" id="PF00067">
    <property type="entry name" value="p450"/>
    <property type="match status" value="1"/>
</dbReference>
<dbReference type="Proteomes" id="UP000499080">
    <property type="component" value="Unassembled WGS sequence"/>
</dbReference>
<dbReference type="InterPro" id="IPR001128">
    <property type="entry name" value="Cyt_P450"/>
</dbReference>
<evidence type="ECO:0000256" key="4">
    <source>
        <dbReference type="ARBA" id="ARBA00023033"/>
    </source>
</evidence>
<dbReference type="PANTHER" id="PTHR24300">
    <property type="entry name" value="CYTOCHROME P450 508A4-RELATED"/>
    <property type="match status" value="1"/>
</dbReference>
<dbReference type="GO" id="GO:0006082">
    <property type="term" value="P:organic acid metabolic process"/>
    <property type="evidence" value="ECO:0007669"/>
    <property type="project" value="TreeGrafter"/>
</dbReference>
<evidence type="ECO:0000256" key="3">
    <source>
        <dbReference type="ARBA" id="ARBA00023004"/>
    </source>
</evidence>
<dbReference type="GO" id="GO:0005506">
    <property type="term" value="F:iron ion binding"/>
    <property type="evidence" value="ECO:0007669"/>
    <property type="project" value="InterPro"/>
</dbReference>
<sequence length="243" mass="28043">MEIISLVILTFTVLLVILWSLKRKNDRTPPGPKGWPIIGYIPYMTSKPYIDLKKLAKIYGPVFSLKLGSQSVIVLNDFPSIKEAFSQDAFMGRPPESAFEANKETIETQAIIGLPWKEQKRFSLRVLRDLGFGKSKLDDMVKEEINEVLEHFEESEGRSMFVRPLLAPSMSNNIASLIYGRRMNYDDPDRILLDRVISEFSANAGQAAWQFFFPWARKCLKFFRFGAEGRVEYLLRKMNEFAR</sequence>
<accession>A0A4Y2PTM7</accession>
<keyword evidence="2" id="KW-0479">Metal-binding</keyword>